<dbReference type="AlphaFoldDB" id="B9TAH4"/>
<dbReference type="EMBL" id="EQ975758">
    <property type="protein sequence ID" value="EEF27140.1"/>
    <property type="molecule type" value="Genomic_DNA"/>
</dbReference>
<sequence length="235" mass="26368">METTYSELTAFKIATIDFISPLRPAKDRKPHVLRTGNHDGNCDVHQRPSSYIEHGLALFAHHHQWNCTTHGGRPQLSGRARYSINLFGSSAPFLPGEGSLLSGVPLYPHFLSEEGNETAHHSISIPLAHYFEDKAIGELPDRLRWAAQGTRTSQLAEFRAGLSSRDFFIRQYLYPVTFLLERDCQWSPKSGYERAAWQADILLVIYPMGYLLAATTGVHQPAESTYPLTSHFGNS</sequence>
<proteinExistence type="predicted"/>
<reference evidence="2" key="1">
    <citation type="journal article" date="2010" name="Nat. Biotechnol.">
        <title>Draft genome sequence of the oilseed species Ricinus communis.</title>
        <authorList>
            <person name="Chan A.P."/>
            <person name="Crabtree J."/>
            <person name="Zhao Q."/>
            <person name="Lorenzi H."/>
            <person name="Orvis J."/>
            <person name="Puiu D."/>
            <person name="Melake-Berhan A."/>
            <person name="Jones K.M."/>
            <person name="Redman J."/>
            <person name="Chen G."/>
            <person name="Cahoon E.B."/>
            <person name="Gedil M."/>
            <person name="Stanke M."/>
            <person name="Haas B.J."/>
            <person name="Wortman J.R."/>
            <person name="Fraser-Liggett C.M."/>
            <person name="Ravel J."/>
            <person name="Rabinowicz P.D."/>
        </authorList>
    </citation>
    <scope>NUCLEOTIDE SEQUENCE [LARGE SCALE GENOMIC DNA]</scope>
    <source>
        <strain evidence="2">cv. Hale</strain>
    </source>
</reference>
<organism evidence="1 2">
    <name type="scientific">Ricinus communis</name>
    <name type="common">Castor bean</name>
    <dbReference type="NCBI Taxonomy" id="3988"/>
    <lineage>
        <taxon>Eukaryota</taxon>
        <taxon>Viridiplantae</taxon>
        <taxon>Streptophyta</taxon>
        <taxon>Embryophyta</taxon>
        <taxon>Tracheophyta</taxon>
        <taxon>Spermatophyta</taxon>
        <taxon>Magnoliopsida</taxon>
        <taxon>eudicotyledons</taxon>
        <taxon>Gunneridae</taxon>
        <taxon>Pentapetalae</taxon>
        <taxon>rosids</taxon>
        <taxon>fabids</taxon>
        <taxon>Malpighiales</taxon>
        <taxon>Euphorbiaceae</taxon>
        <taxon>Acalyphoideae</taxon>
        <taxon>Acalypheae</taxon>
        <taxon>Ricinus</taxon>
    </lineage>
</organism>
<gene>
    <name evidence="1" type="ORF">RCOM_1988910</name>
</gene>
<evidence type="ECO:0000313" key="1">
    <source>
        <dbReference type="EMBL" id="EEF27140.1"/>
    </source>
</evidence>
<keyword evidence="2" id="KW-1185">Reference proteome</keyword>
<evidence type="ECO:0000313" key="2">
    <source>
        <dbReference type="Proteomes" id="UP000008311"/>
    </source>
</evidence>
<accession>B9TAH4</accession>
<protein>
    <submittedName>
        <fullName evidence="1">Uncharacterized protein</fullName>
    </submittedName>
</protein>
<dbReference type="InParanoid" id="B9TAH4"/>
<dbReference type="Proteomes" id="UP000008311">
    <property type="component" value="Unassembled WGS sequence"/>
</dbReference>
<name>B9TAH4_RICCO</name>